<reference evidence="2 3" key="3">
    <citation type="submission" date="2019-11" db="EMBL/GenBank/DDBJ databases">
        <title>A de novo genome assembly of a pear dwarfing rootstock.</title>
        <authorList>
            <person name="Wang F."/>
            <person name="Wang J."/>
            <person name="Li S."/>
            <person name="Zhang Y."/>
            <person name="Fang M."/>
            <person name="Ma L."/>
            <person name="Zhao Y."/>
            <person name="Jiang S."/>
        </authorList>
    </citation>
    <scope>NUCLEOTIDE SEQUENCE [LARGE SCALE GENOMIC DNA]</scope>
    <source>
        <strain evidence="2">S2</strain>
        <tissue evidence="2">Leaf</tissue>
    </source>
</reference>
<dbReference type="AlphaFoldDB" id="A0A5N5HLC2"/>
<accession>A0A5N5HLC2</accession>
<reference evidence="3" key="2">
    <citation type="submission" date="2019-10" db="EMBL/GenBank/DDBJ databases">
        <title>A de novo genome assembly of a pear dwarfing rootstock.</title>
        <authorList>
            <person name="Wang F."/>
            <person name="Wang J."/>
            <person name="Li S."/>
            <person name="Zhang Y."/>
            <person name="Fang M."/>
            <person name="Ma L."/>
            <person name="Zhao Y."/>
            <person name="Jiang S."/>
        </authorList>
    </citation>
    <scope>NUCLEOTIDE SEQUENCE [LARGE SCALE GENOMIC DNA]</scope>
</reference>
<name>A0A5N5HLC2_9ROSA</name>
<dbReference type="EMBL" id="SMOL01000160">
    <property type="protein sequence ID" value="KAB2626330.1"/>
    <property type="molecule type" value="Genomic_DNA"/>
</dbReference>
<protein>
    <submittedName>
        <fullName evidence="2">S ribonuclease</fullName>
    </submittedName>
</protein>
<feature type="compositionally biased region" description="Basic and acidic residues" evidence="1">
    <location>
        <begin position="1"/>
        <end position="11"/>
    </location>
</feature>
<keyword evidence="3" id="KW-1185">Reference proteome</keyword>
<sequence length="140" mass="15979">MTRRFNRDATRSGKASLPSKAAYELDESQHEGQHQESQENLDEYVVLDIKAAFYALGEPQKEIDAFVNELKNLTLKPKKKAVTKPACPGKILLKRSQLLLLTRALIKHHPLSLKKMLLPYWKRSCTRALRVGGMFLSHHT</sequence>
<organism evidence="2 3">
    <name type="scientific">Pyrus ussuriensis x Pyrus communis</name>
    <dbReference type="NCBI Taxonomy" id="2448454"/>
    <lineage>
        <taxon>Eukaryota</taxon>
        <taxon>Viridiplantae</taxon>
        <taxon>Streptophyta</taxon>
        <taxon>Embryophyta</taxon>
        <taxon>Tracheophyta</taxon>
        <taxon>Spermatophyta</taxon>
        <taxon>Magnoliopsida</taxon>
        <taxon>eudicotyledons</taxon>
        <taxon>Gunneridae</taxon>
        <taxon>Pentapetalae</taxon>
        <taxon>rosids</taxon>
        <taxon>fabids</taxon>
        <taxon>Rosales</taxon>
        <taxon>Rosaceae</taxon>
        <taxon>Amygdaloideae</taxon>
        <taxon>Maleae</taxon>
        <taxon>Pyrus</taxon>
    </lineage>
</organism>
<comment type="caution">
    <text evidence="2">The sequence shown here is derived from an EMBL/GenBank/DDBJ whole genome shotgun (WGS) entry which is preliminary data.</text>
</comment>
<evidence type="ECO:0000313" key="2">
    <source>
        <dbReference type="EMBL" id="KAB2626330.1"/>
    </source>
</evidence>
<dbReference type="Proteomes" id="UP000327157">
    <property type="component" value="Chromosome 16"/>
</dbReference>
<feature type="region of interest" description="Disordered" evidence="1">
    <location>
        <begin position="1"/>
        <end position="39"/>
    </location>
</feature>
<feature type="compositionally biased region" description="Basic and acidic residues" evidence="1">
    <location>
        <begin position="27"/>
        <end position="37"/>
    </location>
</feature>
<reference evidence="2 3" key="1">
    <citation type="submission" date="2019-09" db="EMBL/GenBank/DDBJ databases">
        <authorList>
            <person name="Ou C."/>
        </authorList>
    </citation>
    <scope>NUCLEOTIDE SEQUENCE [LARGE SCALE GENOMIC DNA]</scope>
    <source>
        <strain evidence="2">S2</strain>
        <tissue evidence="2">Leaf</tissue>
    </source>
</reference>
<evidence type="ECO:0000313" key="3">
    <source>
        <dbReference type="Proteomes" id="UP000327157"/>
    </source>
</evidence>
<gene>
    <name evidence="2" type="ORF">D8674_017990</name>
</gene>
<proteinExistence type="predicted"/>
<evidence type="ECO:0000256" key="1">
    <source>
        <dbReference type="SAM" id="MobiDB-lite"/>
    </source>
</evidence>